<evidence type="ECO:0000256" key="8">
    <source>
        <dbReference type="ARBA" id="ARBA00023306"/>
    </source>
</evidence>
<evidence type="ECO:0000256" key="10">
    <source>
        <dbReference type="ARBA" id="ARBA00037880"/>
    </source>
</evidence>
<dbReference type="InterPro" id="IPR050226">
    <property type="entry name" value="NagZ_Beta-hexosaminidase"/>
</dbReference>
<dbReference type="SUPFAM" id="SSF51445">
    <property type="entry name" value="(Trans)glycosidases"/>
    <property type="match status" value="1"/>
</dbReference>
<evidence type="ECO:0000256" key="5">
    <source>
        <dbReference type="ARBA" id="ARBA00022960"/>
    </source>
</evidence>
<evidence type="ECO:0000256" key="11">
    <source>
        <dbReference type="HAMAP-Rule" id="MF_00364"/>
    </source>
</evidence>
<keyword evidence="3 11" id="KW-0132">Cell division</keyword>
<keyword evidence="7 11" id="KW-0326">Glycosidase</keyword>
<dbReference type="EC" id="3.2.1.52" evidence="11"/>
<evidence type="ECO:0000256" key="9">
    <source>
        <dbReference type="ARBA" id="ARBA00023316"/>
    </source>
</evidence>
<comment type="pathway">
    <text evidence="10 11">Cell wall biogenesis; peptidoglycan recycling.</text>
</comment>
<feature type="binding site" evidence="11">
    <location>
        <position position="62"/>
    </location>
    <ligand>
        <name>substrate</name>
    </ligand>
</feature>
<feature type="binding site" evidence="11">
    <location>
        <position position="70"/>
    </location>
    <ligand>
        <name>substrate</name>
    </ligand>
</feature>
<feature type="binding site" evidence="11">
    <location>
        <position position="130"/>
    </location>
    <ligand>
        <name>substrate</name>
    </ligand>
</feature>
<keyword evidence="4 11" id="KW-0378">Hydrolase</keyword>
<dbReference type="Pfam" id="PF00933">
    <property type="entry name" value="Glyco_hydro_3"/>
    <property type="match status" value="1"/>
</dbReference>
<dbReference type="Gene3D" id="3.20.20.300">
    <property type="entry name" value="Glycoside hydrolase, family 3, N-terminal domain"/>
    <property type="match status" value="1"/>
</dbReference>
<dbReference type="InterPro" id="IPR001764">
    <property type="entry name" value="Glyco_hydro_3_N"/>
</dbReference>
<comment type="catalytic activity">
    <reaction evidence="1 11">
        <text>Hydrolysis of terminal non-reducing N-acetyl-D-hexosamine residues in N-acetyl-beta-D-hexosaminides.</text>
        <dbReference type="EC" id="3.2.1.52"/>
    </reaction>
</comment>
<keyword evidence="9 11" id="KW-0961">Cell wall biogenesis/degradation</keyword>
<dbReference type="InterPro" id="IPR036962">
    <property type="entry name" value="Glyco_hydro_3_N_sf"/>
</dbReference>
<organism evidence="13 14">
    <name type="scientific">Salinivibrio kushneri</name>
    <dbReference type="NCBI Taxonomy" id="1908198"/>
    <lineage>
        <taxon>Bacteria</taxon>
        <taxon>Pseudomonadati</taxon>
        <taxon>Pseudomonadota</taxon>
        <taxon>Gammaproteobacteria</taxon>
        <taxon>Vibrionales</taxon>
        <taxon>Vibrionaceae</taxon>
        <taxon>Salinivibrio</taxon>
    </lineage>
</organism>
<feature type="site" description="Important for catalytic activity" evidence="11">
    <location>
        <position position="171"/>
    </location>
</feature>
<evidence type="ECO:0000256" key="2">
    <source>
        <dbReference type="ARBA" id="ARBA00022490"/>
    </source>
</evidence>
<keyword evidence="6 11" id="KW-0573">Peptidoglycan synthesis</keyword>
<protein>
    <recommendedName>
        <fullName evidence="11">Beta-hexosaminidase</fullName>
        <ecNumber evidence="11">3.2.1.52</ecNumber>
    </recommendedName>
    <alternativeName>
        <fullName evidence="11">Beta-N-acetylhexosaminidase</fullName>
    </alternativeName>
    <alternativeName>
        <fullName evidence="11">N-acetyl-beta-glucosaminidase</fullName>
    </alternativeName>
</protein>
<gene>
    <name evidence="11 13" type="primary">nagZ</name>
    <name evidence="13" type="ORF">N8M53_14145</name>
</gene>
<keyword evidence="13" id="KW-0614">Plasmid</keyword>
<dbReference type="GO" id="GO:0005737">
    <property type="term" value="C:cytoplasm"/>
    <property type="evidence" value="ECO:0007669"/>
    <property type="project" value="UniProtKB-SubCell"/>
</dbReference>
<dbReference type="PANTHER" id="PTHR30480:SF13">
    <property type="entry name" value="BETA-HEXOSAMINIDASE"/>
    <property type="match status" value="1"/>
</dbReference>
<dbReference type="InterPro" id="IPR017853">
    <property type="entry name" value="GH"/>
</dbReference>
<feature type="active site" description="Nucleophile" evidence="11">
    <location>
        <position position="243"/>
    </location>
</feature>
<keyword evidence="5 11" id="KW-0133">Cell shape</keyword>
<dbReference type="PANTHER" id="PTHR30480">
    <property type="entry name" value="BETA-HEXOSAMINIDASE-RELATED"/>
    <property type="match status" value="1"/>
</dbReference>
<dbReference type="InterPro" id="IPR022956">
    <property type="entry name" value="Beta_hexosaminidase_bac"/>
</dbReference>
<dbReference type="NCBIfam" id="NF003740">
    <property type="entry name" value="PRK05337.1"/>
    <property type="match status" value="1"/>
</dbReference>
<dbReference type="GO" id="GO:0005975">
    <property type="term" value="P:carbohydrate metabolic process"/>
    <property type="evidence" value="ECO:0007669"/>
    <property type="project" value="InterPro"/>
</dbReference>
<feature type="domain" description="Glycoside hydrolase family 3 N-terminal" evidence="12">
    <location>
        <begin position="12"/>
        <end position="285"/>
    </location>
</feature>
<dbReference type="GO" id="GO:0004563">
    <property type="term" value="F:beta-N-acetylhexosaminidase activity"/>
    <property type="evidence" value="ECO:0007669"/>
    <property type="project" value="UniProtKB-UniRule"/>
</dbReference>
<dbReference type="GO" id="GO:0071555">
    <property type="term" value="P:cell wall organization"/>
    <property type="evidence" value="ECO:0007669"/>
    <property type="project" value="UniProtKB-KW"/>
</dbReference>
<evidence type="ECO:0000259" key="12">
    <source>
        <dbReference type="Pfam" id="PF00933"/>
    </source>
</evidence>
<geneLocation type="plasmid" evidence="13 14">
    <name>unnamed</name>
</geneLocation>
<dbReference type="RefSeq" id="WP_269580494.1">
    <property type="nucleotide sequence ID" value="NZ_CP114589.1"/>
</dbReference>
<dbReference type="HAMAP" id="MF_00364">
    <property type="entry name" value="NagZ"/>
    <property type="match status" value="1"/>
</dbReference>
<evidence type="ECO:0000256" key="3">
    <source>
        <dbReference type="ARBA" id="ARBA00022618"/>
    </source>
</evidence>
<sequence>MGPVWLDVHTEQLDNEEKEILAHPSVGGVILFARNYVDSAQLRALTQSIRAAAGGDILIGVDQEGGRVQRFRDAFTPIPAAQSYGALNASPALAEQAGWVMAMELIAHGVDLSFAPVLDLGFGCAAIKDRAFGATHQTITDYAGAFAKGMRVAGMATTGKHFPGHGGVKEDSHLVTPEDTRDILHSDDFAIFQSFIARGLVDAMMPAHVIYPQHDALPASGSPYWLTQVLRQQLGFKGIIFSDDLSMGGAHLFGDAPARAKAALDAGCDMALICNDRHSAVSVLDALPIQSVPAADTLRVRQTVEWQRLQQDPRWQSAQRAIKRHAEEWQAQQA</sequence>
<dbReference type="GO" id="GO:0009252">
    <property type="term" value="P:peptidoglycan biosynthetic process"/>
    <property type="evidence" value="ECO:0007669"/>
    <property type="project" value="UniProtKB-KW"/>
</dbReference>
<comment type="similarity">
    <text evidence="11">Belongs to the glycosyl hydrolase 3 family. NagZ subfamily.</text>
</comment>
<dbReference type="GO" id="GO:0051301">
    <property type="term" value="P:cell division"/>
    <property type="evidence" value="ECO:0007669"/>
    <property type="project" value="UniProtKB-KW"/>
</dbReference>
<evidence type="ECO:0000256" key="6">
    <source>
        <dbReference type="ARBA" id="ARBA00022984"/>
    </source>
</evidence>
<dbReference type="FunFam" id="3.20.20.300:FF:000001">
    <property type="entry name" value="Beta-hexosaminidase"/>
    <property type="match status" value="1"/>
</dbReference>
<evidence type="ECO:0000256" key="1">
    <source>
        <dbReference type="ARBA" id="ARBA00001231"/>
    </source>
</evidence>
<name>A0AA47LT45_9GAMM</name>
<evidence type="ECO:0000313" key="14">
    <source>
        <dbReference type="Proteomes" id="UP001164748"/>
    </source>
</evidence>
<reference evidence="13" key="1">
    <citation type="submission" date="2022-09" db="EMBL/GenBank/DDBJ databases">
        <authorList>
            <person name="Li Z.-J."/>
        </authorList>
    </citation>
    <scope>NUCLEOTIDE SEQUENCE</scope>
    <source>
        <strain evidence="13">TGB11</strain>
        <plasmid evidence="13">unnamed</plasmid>
    </source>
</reference>
<evidence type="ECO:0000256" key="7">
    <source>
        <dbReference type="ARBA" id="ARBA00023295"/>
    </source>
</evidence>
<accession>A0AA47LT45</accession>
<dbReference type="AlphaFoldDB" id="A0AA47LT45"/>
<evidence type="ECO:0000313" key="13">
    <source>
        <dbReference type="EMBL" id="WBA10489.1"/>
    </source>
</evidence>
<comment type="function">
    <text evidence="11">Plays a role in peptidoglycan recycling by cleaving the terminal beta-1,4-linked N-acetylglucosamine (GlcNAc) from peptide-linked peptidoglycan fragments, giving rise to free GlcNAc, anhydro-N-acetylmuramic acid and anhydro-N-acetylmuramic acid-linked peptides.</text>
</comment>
<dbReference type="GO" id="GO:0009254">
    <property type="term" value="P:peptidoglycan turnover"/>
    <property type="evidence" value="ECO:0007669"/>
    <property type="project" value="UniProtKB-UniRule"/>
</dbReference>
<keyword evidence="2 11" id="KW-0963">Cytoplasm</keyword>
<proteinExistence type="inferred from homology"/>
<dbReference type="InterPro" id="IPR019800">
    <property type="entry name" value="Glyco_hydro_3_AS"/>
</dbReference>
<evidence type="ECO:0000256" key="4">
    <source>
        <dbReference type="ARBA" id="ARBA00022801"/>
    </source>
</evidence>
<feature type="binding site" evidence="11">
    <location>
        <begin position="160"/>
        <end position="161"/>
    </location>
    <ligand>
        <name>substrate</name>
    </ligand>
</feature>
<comment type="subcellular location">
    <subcellularLocation>
        <location evidence="11">Cytoplasm</location>
    </subcellularLocation>
</comment>
<dbReference type="PROSITE" id="PS00775">
    <property type="entry name" value="GLYCOSYL_HYDROL_F3"/>
    <property type="match status" value="1"/>
</dbReference>
<feature type="active site" description="Proton donor/acceptor" evidence="11">
    <location>
        <position position="173"/>
    </location>
</feature>
<keyword evidence="8 11" id="KW-0131">Cell cycle</keyword>
<dbReference type="EMBL" id="CP114589">
    <property type="protein sequence ID" value="WBA10489.1"/>
    <property type="molecule type" value="Genomic_DNA"/>
</dbReference>
<dbReference type="GO" id="GO:0008360">
    <property type="term" value="P:regulation of cell shape"/>
    <property type="evidence" value="ECO:0007669"/>
    <property type="project" value="UniProtKB-KW"/>
</dbReference>
<dbReference type="Proteomes" id="UP001164748">
    <property type="component" value="Plasmid unnamed"/>
</dbReference>